<dbReference type="InterPro" id="IPR005135">
    <property type="entry name" value="Endo/exonuclease/phosphatase"/>
</dbReference>
<dbReference type="SUPFAM" id="SSF56219">
    <property type="entry name" value="DNase I-like"/>
    <property type="match status" value="1"/>
</dbReference>
<dbReference type="PANTHER" id="PTHR36688:SF2">
    <property type="entry name" value="ENDONUCLEASE_EXONUCLEASE_PHOSPHATASE DOMAIN-CONTAINING PROTEIN"/>
    <property type="match status" value="1"/>
</dbReference>
<dbReference type="OrthoDB" id="6776929at2759"/>
<keyword evidence="2" id="KW-0808">Transferase</keyword>
<comment type="caution">
    <text evidence="2">The sequence shown here is derived from an EMBL/GenBank/DDBJ whole genome shotgun (WGS) entry which is preliminary data.</text>
</comment>
<organism evidence="2 3">
    <name type="scientific">Aphis craccivora</name>
    <name type="common">Cowpea aphid</name>
    <dbReference type="NCBI Taxonomy" id="307492"/>
    <lineage>
        <taxon>Eukaryota</taxon>
        <taxon>Metazoa</taxon>
        <taxon>Ecdysozoa</taxon>
        <taxon>Arthropoda</taxon>
        <taxon>Hexapoda</taxon>
        <taxon>Insecta</taxon>
        <taxon>Pterygota</taxon>
        <taxon>Neoptera</taxon>
        <taxon>Paraneoptera</taxon>
        <taxon>Hemiptera</taxon>
        <taxon>Sternorrhyncha</taxon>
        <taxon>Aphidomorpha</taxon>
        <taxon>Aphidoidea</taxon>
        <taxon>Aphididae</taxon>
        <taxon>Aphidini</taxon>
        <taxon>Aphis</taxon>
        <taxon>Aphis</taxon>
    </lineage>
</organism>
<accession>A0A6G0VK40</accession>
<keyword evidence="3" id="KW-1185">Reference proteome</keyword>
<evidence type="ECO:0000313" key="2">
    <source>
        <dbReference type="EMBL" id="KAF0683299.1"/>
    </source>
</evidence>
<protein>
    <submittedName>
        <fullName evidence="2">Putative RNA-directed DNA polymerase</fullName>
    </submittedName>
</protein>
<name>A0A6G0VK40_APHCR</name>
<keyword evidence="2" id="KW-0695">RNA-directed DNA polymerase</keyword>
<dbReference type="Proteomes" id="UP000478052">
    <property type="component" value="Unassembled WGS sequence"/>
</dbReference>
<dbReference type="InterPro" id="IPR052560">
    <property type="entry name" value="RdDP_mobile_element"/>
</dbReference>
<reference evidence="2 3" key="1">
    <citation type="submission" date="2019-08" db="EMBL/GenBank/DDBJ databases">
        <title>Whole genome of Aphis craccivora.</title>
        <authorList>
            <person name="Voronova N.V."/>
            <person name="Shulinski R.S."/>
            <person name="Bandarenka Y.V."/>
            <person name="Zhorov D.G."/>
            <person name="Warner D."/>
        </authorList>
    </citation>
    <scope>NUCLEOTIDE SEQUENCE [LARGE SCALE GENOMIC DNA]</scope>
    <source>
        <strain evidence="2">180601</strain>
        <tissue evidence="2">Whole Body</tissue>
    </source>
</reference>
<proteinExistence type="predicted"/>
<dbReference type="AlphaFoldDB" id="A0A6G0VK40"/>
<evidence type="ECO:0000313" key="3">
    <source>
        <dbReference type="Proteomes" id="UP000478052"/>
    </source>
</evidence>
<evidence type="ECO:0000259" key="1">
    <source>
        <dbReference type="Pfam" id="PF14529"/>
    </source>
</evidence>
<keyword evidence="2" id="KW-0548">Nucleotidyltransferase</keyword>
<gene>
    <name evidence="2" type="ORF">FWK35_00038418</name>
</gene>
<dbReference type="InterPro" id="IPR036691">
    <property type="entry name" value="Endo/exonu/phosph_ase_sf"/>
</dbReference>
<dbReference type="PANTHER" id="PTHR36688">
    <property type="entry name" value="ENDO/EXONUCLEASE/PHOSPHATASE DOMAIN-CONTAINING PROTEIN"/>
    <property type="match status" value="1"/>
</dbReference>
<dbReference type="EMBL" id="VUJU01017401">
    <property type="protein sequence ID" value="KAF0683299.1"/>
    <property type="molecule type" value="Genomic_DNA"/>
</dbReference>
<dbReference type="Gene3D" id="3.60.10.10">
    <property type="entry name" value="Endonuclease/exonuclease/phosphatase"/>
    <property type="match status" value="1"/>
</dbReference>
<feature type="non-terminal residue" evidence="2">
    <location>
        <position position="358"/>
    </location>
</feature>
<dbReference type="GO" id="GO:0003964">
    <property type="term" value="F:RNA-directed DNA polymerase activity"/>
    <property type="evidence" value="ECO:0007669"/>
    <property type="project" value="UniProtKB-KW"/>
</dbReference>
<dbReference type="Pfam" id="PF14529">
    <property type="entry name" value="Exo_endo_phos_2"/>
    <property type="match status" value="1"/>
</dbReference>
<sequence>MANTNPTIIQWNINGFQKKKDELDLIIQDHNPQIICLQESNFKENHIAPLKNYKVYSKNRLEAGRASGGTSIYVKAFIPSQTLNILSDLEVLAVQIEMKEKLTICNIYLPNQKKFRKIDIENIIQQLPTPFILLGDFNAHSPIWGSIKTDPRGKEIETLLEKDNIALLNDSTPTHINIANGNFSCIDLTLCSASLAHRIEWKVLPDIFSSDHIPIKIIFTPRTGDSNKNKYSRWNLKNPNWTLFSEMVDDEVSKLPNSNQSNINEMVNTFTTILTQTAEKTIGSHTNQTFKPKVPWWNDTIKEAIKNKKEALSIFKKNKTQEHFILLKKLRAKSKFLIKNSKKESWKKFTSTINNNTH</sequence>
<feature type="domain" description="Endonuclease/exonuclease/phosphatase" evidence="1">
    <location>
        <begin position="103"/>
        <end position="215"/>
    </location>
</feature>